<evidence type="ECO:0000256" key="2">
    <source>
        <dbReference type="ARBA" id="ARBA00022475"/>
    </source>
</evidence>
<keyword evidence="3" id="KW-0328">Glycosyltransferase</keyword>
<feature type="transmembrane region" description="Helical" evidence="8">
    <location>
        <begin position="167"/>
        <end position="195"/>
    </location>
</feature>
<evidence type="ECO:0000313" key="11">
    <source>
        <dbReference type="Proteomes" id="UP000176233"/>
    </source>
</evidence>
<feature type="transmembrane region" description="Helical" evidence="8">
    <location>
        <begin position="139"/>
        <end position="155"/>
    </location>
</feature>
<feature type="transmembrane region" description="Helical" evidence="8">
    <location>
        <begin position="321"/>
        <end position="340"/>
    </location>
</feature>
<feature type="transmembrane region" description="Helical" evidence="8">
    <location>
        <begin position="290"/>
        <end position="309"/>
    </location>
</feature>
<dbReference type="GO" id="GO:0005886">
    <property type="term" value="C:plasma membrane"/>
    <property type="evidence" value="ECO:0007669"/>
    <property type="project" value="UniProtKB-SubCell"/>
</dbReference>
<evidence type="ECO:0000256" key="1">
    <source>
        <dbReference type="ARBA" id="ARBA00004651"/>
    </source>
</evidence>
<dbReference type="Pfam" id="PF13231">
    <property type="entry name" value="PMT_2"/>
    <property type="match status" value="1"/>
</dbReference>
<feature type="transmembrane region" description="Helical" evidence="8">
    <location>
        <begin position="346"/>
        <end position="364"/>
    </location>
</feature>
<comment type="caution">
    <text evidence="10">The sequence shown here is derived from an EMBL/GenBank/DDBJ whole genome shotgun (WGS) entry which is preliminary data.</text>
</comment>
<evidence type="ECO:0000256" key="6">
    <source>
        <dbReference type="ARBA" id="ARBA00022989"/>
    </source>
</evidence>
<evidence type="ECO:0000256" key="7">
    <source>
        <dbReference type="ARBA" id="ARBA00023136"/>
    </source>
</evidence>
<comment type="subcellular location">
    <subcellularLocation>
        <location evidence="1">Cell membrane</location>
        <topology evidence="1">Multi-pass membrane protein</topology>
    </subcellularLocation>
</comment>
<dbReference type="InterPro" id="IPR050297">
    <property type="entry name" value="LipidA_mod_glycosyltrf_83"/>
</dbReference>
<feature type="transmembrane region" description="Helical" evidence="8">
    <location>
        <begin position="116"/>
        <end position="133"/>
    </location>
</feature>
<evidence type="ECO:0000256" key="5">
    <source>
        <dbReference type="ARBA" id="ARBA00022692"/>
    </source>
</evidence>
<dbReference type="GO" id="GO:0016763">
    <property type="term" value="F:pentosyltransferase activity"/>
    <property type="evidence" value="ECO:0007669"/>
    <property type="project" value="TreeGrafter"/>
</dbReference>
<feature type="transmembrane region" description="Helical" evidence="8">
    <location>
        <begin position="266"/>
        <end position="284"/>
    </location>
</feature>
<keyword evidence="2" id="KW-1003">Cell membrane</keyword>
<evidence type="ECO:0000256" key="8">
    <source>
        <dbReference type="SAM" id="Phobius"/>
    </source>
</evidence>
<dbReference type="PANTHER" id="PTHR33908:SF11">
    <property type="entry name" value="MEMBRANE PROTEIN"/>
    <property type="match status" value="1"/>
</dbReference>
<sequence>MSTKPIVDNTRVSNSTVWLVPILILGGLLRLYHNTALALWHDEAFSGLYIRYSWGEMMHRIGLDVHPPLYYWILRLWTYVFGQGLLSLRAMSVLFGILTIYAGYLFVRKAFGNEKLAIIAALFLAINPFQIQYSLEARMYTLGTFLVLFSSYLLLKALESNQTKTWIWFGVLTAAGLYTHYYMIFSIAAQGLYVLYYLFKTKSHANLWLKSMGSFVLSAVLFLPWVPTLLEQIQRVEAAFWIPAPDRWSVPSTIWKMVFGGQGNDHITLAIAALVALVIVIYFFRETKPPVRWFIVLGVLVPFMGAFLLSFKQAIYLDRYFVFASLYFTVLIAATLFLVPKYTTRRSLTVVFVVVSLILFFKNWRDLGSGTKPGMAAAATFINDNARSSDKIYVGSSFIYFTFKYYNHTGINPLLYSSGSLATIPHFSGTAILTNDDLILDFSVTQKNDLVWLLWTTGFGGSKPNVPGNWLKVTEKEYADTPGFKGNIIVTQYHVD</sequence>
<feature type="transmembrane region" description="Helical" evidence="8">
    <location>
        <begin position="76"/>
        <end position="104"/>
    </location>
</feature>
<organism evidence="10 11">
    <name type="scientific">Candidatus Doudnabacteria bacterium RIFCSPHIGHO2_01_FULL_45_18</name>
    <dbReference type="NCBI Taxonomy" id="1817823"/>
    <lineage>
        <taxon>Bacteria</taxon>
        <taxon>Candidatus Doudnaibacteriota</taxon>
    </lineage>
</organism>
<keyword evidence="5 8" id="KW-0812">Transmembrane</keyword>
<dbReference type="InterPro" id="IPR038731">
    <property type="entry name" value="RgtA/B/C-like"/>
</dbReference>
<keyword evidence="6 8" id="KW-1133">Transmembrane helix</keyword>
<evidence type="ECO:0000256" key="4">
    <source>
        <dbReference type="ARBA" id="ARBA00022679"/>
    </source>
</evidence>
<accession>A0A1F5NRI2</accession>
<feature type="transmembrane region" description="Helical" evidence="8">
    <location>
        <begin position="12"/>
        <end position="32"/>
    </location>
</feature>
<protein>
    <recommendedName>
        <fullName evidence="9">Glycosyltransferase RgtA/B/C/D-like domain-containing protein</fullName>
    </recommendedName>
</protein>
<dbReference type="Proteomes" id="UP000176233">
    <property type="component" value="Unassembled WGS sequence"/>
</dbReference>
<gene>
    <name evidence="10" type="ORF">A2660_01115</name>
</gene>
<evidence type="ECO:0000259" key="9">
    <source>
        <dbReference type="Pfam" id="PF13231"/>
    </source>
</evidence>
<evidence type="ECO:0000256" key="3">
    <source>
        <dbReference type="ARBA" id="ARBA00022676"/>
    </source>
</evidence>
<dbReference type="AlphaFoldDB" id="A0A1F5NRI2"/>
<reference evidence="10 11" key="1">
    <citation type="journal article" date="2016" name="Nat. Commun.">
        <title>Thousands of microbial genomes shed light on interconnected biogeochemical processes in an aquifer system.</title>
        <authorList>
            <person name="Anantharaman K."/>
            <person name="Brown C.T."/>
            <person name="Hug L.A."/>
            <person name="Sharon I."/>
            <person name="Castelle C.J."/>
            <person name="Probst A.J."/>
            <person name="Thomas B.C."/>
            <person name="Singh A."/>
            <person name="Wilkins M.J."/>
            <person name="Karaoz U."/>
            <person name="Brodie E.L."/>
            <person name="Williams K.H."/>
            <person name="Hubbard S.S."/>
            <person name="Banfield J.F."/>
        </authorList>
    </citation>
    <scope>NUCLEOTIDE SEQUENCE [LARGE SCALE GENOMIC DNA]</scope>
</reference>
<name>A0A1F5NRI2_9BACT</name>
<keyword evidence="7 8" id="KW-0472">Membrane</keyword>
<proteinExistence type="predicted"/>
<evidence type="ECO:0000313" key="10">
    <source>
        <dbReference type="EMBL" id="OGE80285.1"/>
    </source>
</evidence>
<dbReference type="EMBL" id="MFEJ01000016">
    <property type="protein sequence ID" value="OGE80285.1"/>
    <property type="molecule type" value="Genomic_DNA"/>
</dbReference>
<dbReference type="GO" id="GO:0009103">
    <property type="term" value="P:lipopolysaccharide biosynthetic process"/>
    <property type="evidence" value="ECO:0007669"/>
    <property type="project" value="UniProtKB-ARBA"/>
</dbReference>
<keyword evidence="4" id="KW-0808">Transferase</keyword>
<feature type="domain" description="Glycosyltransferase RgtA/B/C/D-like" evidence="9">
    <location>
        <begin position="66"/>
        <end position="228"/>
    </location>
</feature>
<dbReference type="PANTHER" id="PTHR33908">
    <property type="entry name" value="MANNOSYLTRANSFERASE YKCB-RELATED"/>
    <property type="match status" value="1"/>
</dbReference>